<reference evidence="1" key="2">
    <citation type="submission" date="2020-09" db="EMBL/GenBank/DDBJ databases">
        <authorList>
            <person name="Sun Q."/>
            <person name="Kim S."/>
        </authorList>
    </citation>
    <scope>NUCLEOTIDE SEQUENCE</scope>
    <source>
        <strain evidence="1">KCTC 42590</strain>
    </source>
</reference>
<accession>A0A919E564</accession>
<gene>
    <name evidence="1" type="ORF">GCM10017044_13960</name>
</gene>
<proteinExistence type="predicted"/>
<dbReference type="AlphaFoldDB" id="A0A919E564"/>
<dbReference type="EMBL" id="BNCI01000001">
    <property type="protein sequence ID" value="GHF20325.1"/>
    <property type="molecule type" value="Genomic_DNA"/>
</dbReference>
<reference evidence="1" key="1">
    <citation type="journal article" date="2014" name="Int. J. Syst. Evol. Microbiol.">
        <title>Complete genome sequence of Corynebacterium casei LMG S-19264T (=DSM 44701T), isolated from a smear-ripened cheese.</title>
        <authorList>
            <consortium name="US DOE Joint Genome Institute (JGI-PGF)"/>
            <person name="Walter F."/>
            <person name="Albersmeier A."/>
            <person name="Kalinowski J."/>
            <person name="Ruckert C."/>
        </authorList>
    </citation>
    <scope>NUCLEOTIDE SEQUENCE</scope>
    <source>
        <strain evidence="1">KCTC 42590</strain>
    </source>
</reference>
<evidence type="ECO:0000313" key="1">
    <source>
        <dbReference type="EMBL" id="GHF20325.1"/>
    </source>
</evidence>
<organism evidence="1 2">
    <name type="scientific">Kordiimonas sediminis</name>
    <dbReference type="NCBI Taxonomy" id="1735581"/>
    <lineage>
        <taxon>Bacteria</taxon>
        <taxon>Pseudomonadati</taxon>
        <taxon>Pseudomonadota</taxon>
        <taxon>Alphaproteobacteria</taxon>
        <taxon>Kordiimonadales</taxon>
        <taxon>Kordiimonadaceae</taxon>
        <taxon>Kordiimonas</taxon>
    </lineage>
</organism>
<keyword evidence="2" id="KW-1185">Reference proteome</keyword>
<sequence>MEINTLISVLRLGLIVKFICQGYYEKYHMFQMGYAHIKYLILIIVDFRIPILKCLVLRRIVLPG</sequence>
<name>A0A919E564_9PROT</name>
<comment type="caution">
    <text evidence="1">The sequence shown here is derived from an EMBL/GenBank/DDBJ whole genome shotgun (WGS) entry which is preliminary data.</text>
</comment>
<dbReference type="Proteomes" id="UP000630923">
    <property type="component" value="Unassembled WGS sequence"/>
</dbReference>
<protein>
    <submittedName>
        <fullName evidence="1">Uncharacterized protein</fullName>
    </submittedName>
</protein>
<evidence type="ECO:0000313" key="2">
    <source>
        <dbReference type="Proteomes" id="UP000630923"/>
    </source>
</evidence>